<reference evidence="3" key="1">
    <citation type="submission" date="2015-09" db="EMBL/GenBank/DDBJ databases">
        <authorList>
            <consortium name="Pathogen Informatics"/>
        </authorList>
    </citation>
    <scope>NUCLEOTIDE SEQUENCE [LARGE SCALE GENOMIC DNA]</scope>
    <source>
        <strain evidence="3">Lake Konstanz</strain>
    </source>
</reference>
<evidence type="ECO:0000313" key="3">
    <source>
        <dbReference type="Proteomes" id="UP000051952"/>
    </source>
</evidence>
<feature type="compositionally biased region" description="Polar residues" evidence="1">
    <location>
        <begin position="495"/>
        <end position="508"/>
    </location>
</feature>
<keyword evidence="3" id="KW-1185">Reference proteome</keyword>
<dbReference type="EMBL" id="CYKH01001800">
    <property type="protein sequence ID" value="CUG90176.1"/>
    <property type="molecule type" value="Genomic_DNA"/>
</dbReference>
<feature type="region of interest" description="Disordered" evidence="1">
    <location>
        <begin position="691"/>
        <end position="715"/>
    </location>
</feature>
<organism evidence="2 3">
    <name type="scientific">Bodo saltans</name>
    <name type="common">Flagellated protozoan</name>
    <dbReference type="NCBI Taxonomy" id="75058"/>
    <lineage>
        <taxon>Eukaryota</taxon>
        <taxon>Discoba</taxon>
        <taxon>Euglenozoa</taxon>
        <taxon>Kinetoplastea</taxon>
        <taxon>Metakinetoplastina</taxon>
        <taxon>Eubodonida</taxon>
        <taxon>Bodonidae</taxon>
        <taxon>Bodo</taxon>
    </lineage>
</organism>
<evidence type="ECO:0000313" key="2">
    <source>
        <dbReference type="EMBL" id="CUG90176.1"/>
    </source>
</evidence>
<feature type="region of interest" description="Disordered" evidence="1">
    <location>
        <begin position="443"/>
        <end position="542"/>
    </location>
</feature>
<sequence length="822" mass="89090">MPVQRRVLAFDTRLLRRLPLPWNKFPWTCAYLFFHLALSTNHTPTLSDRQQTNYDLSLHLLTEPCGNVSLLALFFFRIFVLISPYRAHTTLWSPRHETQTKDVQSSIVLTPCFPFSRRYNNSIYAHECDIVMAVAAHLCFHAQRLSFIHPLFFSPLPRTQIFPKDKRQRSEKKSKSAHAYGQDYFPFSNGKRLLTPVCCTRYGGASRNNKEVRQTPIASVSIKSSVNHQNGDSASTLVGSSLRSLRGESSCEEHLPVAIVTAAIALSGASSFDPCPPVEPRKIIRASRPPPHTAATLSMDAFHEDDGCEDDAQESSDATAASRVDDAFGAMPPTEEDDSAGHARSPSSNSWGWSGCGQNRPRRDTLNDNNTSSQDCGPKSATQSLDVGDNTSGSATNPPGSRPHPPSSQRGSFSGSDARSLMFSRNGSLRDVSLSIVSSLAHLQQQEKRNTNPKKQTLDDGESHCASESTISSERAAEKSHERSEKAMRKPAETYSATVSSALTSGSSLDRLPALPAKKDSHVVPPLAPVPSGTGSTRRSFRRTPLKKIDATAFKSVTFMSSDNSPLTPPIRSFGAVLQPSPRPGTNSISSRGLLPPPPLRAISPKPPVPVAWRISPSSPRAIRSEPLVRVAQAAEFGAMFFSAQAANTDATNTTDENADSITGEPALTHTQQYCAWDILALSAADADECCHPQQQQPLPPIDTDAAGGPSVSSSYPLQGSSYPLQGSTALLSASFLPSVVVAVEGELTEHQPMERDEYDEAPRTLNIVPVPSLPAQVVANMDDEVCEHNRSVDAMIAIQLLVAETTLPFLGESHHASTALF</sequence>
<dbReference type="AlphaFoldDB" id="A0A0S4JJ32"/>
<dbReference type="VEuPathDB" id="TriTrypDB:BSAL_25375"/>
<feature type="compositionally biased region" description="Polar residues" evidence="1">
    <location>
        <begin position="407"/>
        <end position="419"/>
    </location>
</feature>
<dbReference type="Proteomes" id="UP000051952">
    <property type="component" value="Unassembled WGS sequence"/>
</dbReference>
<feature type="compositionally biased region" description="Basic and acidic residues" evidence="1">
    <location>
        <begin position="445"/>
        <end position="465"/>
    </location>
</feature>
<protein>
    <submittedName>
        <fullName evidence="2">Uncharacterized protein</fullName>
    </submittedName>
</protein>
<name>A0A0S4JJ32_BODSA</name>
<accession>A0A0S4JJ32</accession>
<gene>
    <name evidence="2" type="ORF">BSAL_25375</name>
</gene>
<evidence type="ECO:0000256" key="1">
    <source>
        <dbReference type="SAM" id="MobiDB-lite"/>
    </source>
</evidence>
<feature type="compositionally biased region" description="Polar residues" evidence="1">
    <location>
        <begin position="367"/>
        <end position="399"/>
    </location>
</feature>
<proteinExistence type="predicted"/>
<feature type="compositionally biased region" description="Basic and acidic residues" evidence="1">
    <location>
        <begin position="475"/>
        <end position="492"/>
    </location>
</feature>
<feature type="region of interest" description="Disordered" evidence="1">
    <location>
        <begin position="328"/>
        <end position="419"/>
    </location>
</feature>